<dbReference type="RefSeq" id="WP_035626530.1">
    <property type="nucleotide sequence ID" value="NZ_JBEWQG010000005.1"/>
</dbReference>
<sequence length="151" mass="17219">MELITIEEFFIIGLSIRTTNENEQSAKDIPALWNKFMAENTIENIPNKIDNAIYSVYTEYEKDYTKPYTTILGCKVSSLDNIPTGMTGKTIAKETYKQFTAKGNLADGIVIQKWIEIWNTDLNRKYTADFEIYGEKASNPENAEVPIFIAI</sequence>
<evidence type="ECO:0000259" key="1">
    <source>
        <dbReference type="SMART" id="SM00871"/>
    </source>
</evidence>
<dbReference type="STRING" id="991.IW20_20395"/>
<protein>
    <submittedName>
        <fullName evidence="2 3">Transcriptional regulator</fullName>
    </submittedName>
</protein>
<evidence type="ECO:0000313" key="5">
    <source>
        <dbReference type="Proteomes" id="UP000198424"/>
    </source>
</evidence>
<name>A0A086A2D6_FLAHY</name>
<organism evidence="2 4">
    <name type="scientific">Flavobacterium hydatis</name>
    <name type="common">Cytophaga aquatilis</name>
    <dbReference type="NCBI Taxonomy" id="991"/>
    <lineage>
        <taxon>Bacteria</taxon>
        <taxon>Pseudomonadati</taxon>
        <taxon>Bacteroidota</taxon>
        <taxon>Flavobacteriia</taxon>
        <taxon>Flavobacteriales</taxon>
        <taxon>Flavobacteriaceae</taxon>
        <taxon>Flavobacterium</taxon>
    </lineage>
</organism>
<comment type="caution">
    <text evidence="2">The sequence shown here is derived from an EMBL/GenBank/DDBJ whole genome shotgun (WGS) entry which is preliminary data.</text>
</comment>
<dbReference type="InterPro" id="IPR029441">
    <property type="entry name" value="Cass2"/>
</dbReference>
<dbReference type="PANTHER" id="PTHR36444:SF2">
    <property type="entry name" value="TRANSCRIPTIONAL REGULATOR PROTEIN YOBU-RELATED"/>
    <property type="match status" value="1"/>
</dbReference>
<feature type="domain" description="AraC effector-binding" evidence="1">
    <location>
        <begin position="1"/>
        <end position="150"/>
    </location>
</feature>
<dbReference type="InterPro" id="IPR053182">
    <property type="entry name" value="YobU-like_regulator"/>
</dbReference>
<dbReference type="Gene3D" id="3.20.80.10">
    <property type="entry name" value="Regulatory factor, effector binding domain"/>
    <property type="match status" value="1"/>
</dbReference>
<dbReference type="InterPro" id="IPR010499">
    <property type="entry name" value="AraC_E-bd"/>
</dbReference>
<evidence type="ECO:0000313" key="4">
    <source>
        <dbReference type="Proteomes" id="UP000028712"/>
    </source>
</evidence>
<dbReference type="EMBL" id="MUGY01000009">
    <property type="protein sequence ID" value="OXA94511.1"/>
    <property type="molecule type" value="Genomic_DNA"/>
</dbReference>
<evidence type="ECO:0000313" key="3">
    <source>
        <dbReference type="EMBL" id="OXA94511.1"/>
    </source>
</evidence>
<dbReference type="eggNOG" id="COG3708">
    <property type="taxonomic scope" value="Bacteria"/>
</dbReference>
<dbReference type="OrthoDB" id="9801008at2"/>
<dbReference type="Pfam" id="PF14526">
    <property type="entry name" value="Cass2"/>
    <property type="match status" value="1"/>
</dbReference>
<dbReference type="SMART" id="SM00871">
    <property type="entry name" value="AraC_E_bind"/>
    <property type="match status" value="1"/>
</dbReference>
<reference evidence="2 4" key="1">
    <citation type="submission" date="2014-07" db="EMBL/GenBank/DDBJ databases">
        <title>Genome of Flavobacterium hydatis DSM 2063.</title>
        <authorList>
            <person name="Pipes S.E."/>
            <person name="Stropko S.J."/>
            <person name="Newman J.D."/>
        </authorList>
    </citation>
    <scope>NUCLEOTIDE SEQUENCE [LARGE SCALE GENOMIC DNA]</scope>
    <source>
        <strain evidence="2 4">DSM 2063</strain>
    </source>
</reference>
<dbReference type="Proteomes" id="UP000028712">
    <property type="component" value="Unassembled WGS sequence"/>
</dbReference>
<gene>
    <name evidence="3" type="ORF">B0A62_09940</name>
    <name evidence="2" type="ORF">IW20_20395</name>
</gene>
<dbReference type="SUPFAM" id="SSF55136">
    <property type="entry name" value="Probable bacterial effector-binding domain"/>
    <property type="match status" value="1"/>
</dbReference>
<dbReference type="EMBL" id="JPRM01000037">
    <property type="protein sequence ID" value="KFF10850.1"/>
    <property type="molecule type" value="Genomic_DNA"/>
</dbReference>
<dbReference type="PANTHER" id="PTHR36444">
    <property type="entry name" value="TRANSCRIPTIONAL REGULATOR PROTEIN YOBU-RELATED"/>
    <property type="match status" value="1"/>
</dbReference>
<dbReference type="InterPro" id="IPR011256">
    <property type="entry name" value="Reg_factor_effector_dom_sf"/>
</dbReference>
<dbReference type="Proteomes" id="UP000198424">
    <property type="component" value="Unassembled WGS sequence"/>
</dbReference>
<proteinExistence type="predicted"/>
<reference evidence="3 5" key="2">
    <citation type="submission" date="2016-11" db="EMBL/GenBank/DDBJ databases">
        <title>Whole genomes of Flavobacteriaceae.</title>
        <authorList>
            <person name="Stine C."/>
            <person name="Li C."/>
            <person name="Tadesse D."/>
        </authorList>
    </citation>
    <scope>NUCLEOTIDE SEQUENCE [LARGE SCALE GENOMIC DNA]</scope>
    <source>
        <strain evidence="3 5">ATCC 29551</strain>
    </source>
</reference>
<keyword evidence="5" id="KW-1185">Reference proteome</keyword>
<dbReference type="AlphaFoldDB" id="A0A086A2D6"/>
<accession>A0A086A2D6</accession>
<evidence type="ECO:0000313" key="2">
    <source>
        <dbReference type="EMBL" id="KFF10850.1"/>
    </source>
</evidence>